<proteinExistence type="predicted"/>
<reference evidence="2 3" key="1">
    <citation type="submission" date="2024-05" db="EMBL/GenBank/DDBJ databases">
        <authorList>
            <person name="Wallberg A."/>
        </authorList>
    </citation>
    <scope>NUCLEOTIDE SEQUENCE [LARGE SCALE GENOMIC DNA]</scope>
</reference>
<feature type="region of interest" description="Disordered" evidence="1">
    <location>
        <begin position="267"/>
        <end position="298"/>
    </location>
</feature>
<comment type="caution">
    <text evidence="2">The sequence shown here is derived from an EMBL/GenBank/DDBJ whole genome shotgun (WGS) entry which is preliminary data.</text>
</comment>
<dbReference type="SUPFAM" id="SSF46984">
    <property type="entry name" value="Smac/diablo"/>
    <property type="match status" value="1"/>
</dbReference>
<dbReference type="GO" id="GO:0006915">
    <property type="term" value="P:apoptotic process"/>
    <property type="evidence" value="ECO:0007669"/>
    <property type="project" value="InterPro"/>
</dbReference>
<organism evidence="2 3">
    <name type="scientific">Meganyctiphanes norvegica</name>
    <name type="common">Northern krill</name>
    <name type="synonym">Thysanopoda norvegica</name>
    <dbReference type="NCBI Taxonomy" id="48144"/>
    <lineage>
        <taxon>Eukaryota</taxon>
        <taxon>Metazoa</taxon>
        <taxon>Ecdysozoa</taxon>
        <taxon>Arthropoda</taxon>
        <taxon>Crustacea</taxon>
        <taxon>Multicrustacea</taxon>
        <taxon>Malacostraca</taxon>
        <taxon>Eumalacostraca</taxon>
        <taxon>Eucarida</taxon>
        <taxon>Euphausiacea</taxon>
        <taxon>Euphausiidae</taxon>
        <taxon>Meganyctiphanes</taxon>
    </lineage>
</organism>
<gene>
    <name evidence="2" type="ORF">MNOR_LOCUS3991</name>
</gene>
<keyword evidence="3" id="KW-1185">Reference proteome</keyword>
<evidence type="ECO:0008006" key="4">
    <source>
        <dbReference type="Google" id="ProtNLM"/>
    </source>
</evidence>
<feature type="non-terminal residue" evidence="2">
    <location>
        <position position="369"/>
    </location>
</feature>
<feature type="compositionally biased region" description="Basic and acidic residues" evidence="1">
    <location>
        <begin position="267"/>
        <end position="280"/>
    </location>
</feature>
<dbReference type="AlphaFoldDB" id="A0AAV2PU73"/>
<dbReference type="Gene3D" id="1.20.58.70">
    <property type="match status" value="1"/>
</dbReference>
<evidence type="ECO:0000313" key="2">
    <source>
        <dbReference type="EMBL" id="CAL4064342.1"/>
    </source>
</evidence>
<sequence>MSCYKKMFHWKCWFKAMRINVFKDLQISIRLPLLRMTVIYCTFLQQLKCSRFNKIILKRTIVMDSAPCLTTFKSISNTQNRENRIINLLKTENVKSMDMASRIEHGQFQRVAFHGSQNYKLYQRTNCSNLDRTKEKIKESLHKVMNLLEYCINIISDKEQHDGLWEHVIAARNEMEAIKQQLMDLKILFDYSCLTLENASMAAFISGANFSASVSQQLIISAKQEFEVERNKNVSLENQYVSVVADHVRALAGLQSQEVNDPIECKSQEHDTHKSDKPQGKQENNSEILNNDDAIQPGTNEEEQTIVEGFSQENLDVNEVDKKNTDNQNIYESEDISEEIMSKNTERNWMSGFSEYVEYKEEDEKVLSF</sequence>
<dbReference type="Proteomes" id="UP001497623">
    <property type="component" value="Unassembled WGS sequence"/>
</dbReference>
<accession>A0AAV2PU73</accession>
<dbReference type="EMBL" id="CAXKWB010001429">
    <property type="protein sequence ID" value="CAL4064342.1"/>
    <property type="molecule type" value="Genomic_DNA"/>
</dbReference>
<dbReference type="InterPro" id="IPR009062">
    <property type="entry name" value="Smac/DIABLO-like_sf"/>
</dbReference>
<dbReference type="GO" id="GO:0005739">
    <property type="term" value="C:mitochondrion"/>
    <property type="evidence" value="ECO:0007669"/>
    <property type="project" value="InterPro"/>
</dbReference>
<evidence type="ECO:0000256" key="1">
    <source>
        <dbReference type="SAM" id="MobiDB-lite"/>
    </source>
</evidence>
<name>A0AAV2PU73_MEGNR</name>
<protein>
    <recommendedName>
        <fullName evidence="4">Diablo homolog, mitochondrial</fullName>
    </recommendedName>
</protein>
<evidence type="ECO:0000313" key="3">
    <source>
        <dbReference type="Proteomes" id="UP001497623"/>
    </source>
</evidence>